<sequence length="364" mass="41518">MCGMFILSLRFLILKGVIRLKLQNYVENKREFEPPTTTAPGYGECFGPITRILELVNSAFEVNKIMNARKLAIASASLMGLAAFWWENRRRMEPRILYWDNKCAQDQSLVHQQGAIETVDKYAAMLVLFQRLRRVGNQYSESTKVEMFVQGLRPDLSLSVQPFMPSTLWEAVERVRICEITIACNLVVYGSASSNTTSNNPYAPIIKNPVEQVASLLKEIVSALTNRTKPATTDTPNNRKITDDPEDPLEDVRNLFDIVVTVKIESELEKMNVRQPTAITYQMSYVDKACDLDYRYRNEIKIEKYECIILIEYQKLADENCAGWTEGKIKPRAMDAASRTAVEERRDDDGNDVVVFDRGKEAES</sequence>
<organism evidence="1 2">
    <name type="scientific">Dentiscutata heterogama</name>
    <dbReference type="NCBI Taxonomy" id="1316150"/>
    <lineage>
        <taxon>Eukaryota</taxon>
        <taxon>Fungi</taxon>
        <taxon>Fungi incertae sedis</taxon>
        <taxon>Mucoromycota</taxon>
        <taxon>Glomeromycotina</taxon>
        <taxon>Glomeromycetes</taxon>
        <taxon>Diversisporales</taxon>
        <taxon>Gigasporaceae</taxon>
        <taxon>Dentiscutata</taxon>
    </lineage>
</organism>
<comment type="caution">
    <text evidence="1">The sequence shown here is derived from an EMBL/GenBank/DDBJ whole genome shotgun (WGS) entry which is preliminary data.</text>
</comment>
<name>A0ACA9MYK6_9GLOM</name>
<accession>A0ACA9MYK6</accession>
<keyword evidence="2" id="KW-1185">Reference proteome</keyword>
<dbReference type="EMBL" id="CAJVPU010012059">
    <property type="protein sequence ID" value="CAG8620188.1"/>
    <property type="molecule type" value="Genomic_DNA"/>
</dbReference>
<gene>
    <name evidence="1" type="ORF">DHETER_LOCUS7984</name>
</gene>
<proteinExistence type="predicted"/>
<dbReference type="Proteomes" id="UP000789702">
    <property type="component" value="Unassembled WGS sequence"/>
</dbReference>
<evidence type="ECO:0000313" key="2">
    <source>
        <dbReference type="Proteomes" id="UP000789702"/>
    </source>
</evidence>
<protein>
    <submittedName>
        <fullName evidence="1">1163_t:CDS:1</fullName>
    </submittedName>
</protein>
<reference evidence="1" key="1">
    <citation type="submission" date="2021-06" db="EMBL/GenBank/DDBJ databases">
        <authorList>
            <person name="Kallberg Y."/>
            <person name="Tangrot J."/>
            <person name="Rosling A."/>
        </authorList>
    </citation>
    <scope>NUCLEOTIDE SEQUENCE</scope>
    <source>
        <strain evidence="1">IL203A</strain>
    </source>
</reference>
<evidence type="ECO:0000313" key="1">
    <source>
        <dbReference type="EMBL" id="CAG8620188.1"/>
    </source>
</evidence>